<dbReference type="Gene3D" id="3.30.70.360">
    <property type="match status" value="1"/>
</dbReference>
<evidence type="ECO:0000256" key="1">
    <source>
        <dbReference type="ARBA" id="ARBA00022723"/>
    </source>
</evidence>
<dbReference type="EMBL" id="FORX01000026">
    <property type="protein sequence ID" value="SFK46132.1"/>
    <property type="molecule type" value="Genomic_DNA"/>
</dbReference>
<dbReference type="InterPro" id="IPR011650">
    <property type="entry name" value="Peptidase_M20_dimer"/>
</dbReference>
<accession>A0A1I3ZPW0</accession>
<feature type="active site" description="Proton acceptor" evidence="3">
    <location>
        <position position="151"/>
    </location>
</feature>
<keyword evidence="5" id="KW-0645">Protease</keyword>
<keyword evidence="1" id="KW-0479">Metal-binding</keyword>
<dbReference type="Pfam" id="PF07687">
    <property type="entry name" value="M20_dimer"/>
    <property type="match status" value="1"/>
</dbReference>
<dbReference type="CDD" id="cd03885">
    <property type="entry name" value="M20_CPDG2"/>
    <property type="match status" value="1"/>
</dbReference>
<evidence type="ECO:0000313" key="5">
    <source>
        <dbReference type="EMBL" id="SFK46132.1"/>
    </source>
</evidence>
<protein>
    <submittedName>
        <fullName evidence="5">Glutamate carboxypeptidase</fullName>
    </submittedName>
</protein>
<dbReference type="AlphaFoldDB" id="A0A1I3ZPW0"/>
<feature type="active site" evidence="3">
    <location>
        <position position="91"/>
    </location>
</feature>
<dbReference type="SUPFAM" id="SSF55031">
    <property type="entry name" value="Bacterial exopeptidase dimerisation domain"/>
    <property type="match status" value="1"/>
</dbReference>
<evidence type="ECO:0000259" key="4">
    <source>
        <dbReference type="Pfam" id="PF07687"/>
    </source>
</evidence>
<sequence length="389" mass="41409">MIPAMHDKIQSYLAPRRRDALDLLRRLVEIQSGSRNKPGLDRMAGEMATVLGEVLPDVRTLPFTEHGNMVQAMTAPAAKGRKGIVLVGHMDTVFPADTAFTAFREEGDRCHGPGVYDMKGGLVVAVYALKALAHLGLLDEIPITMLCNSDEEIGSPASRPWIEKEAQGALAALVFEGGGADRNVVTGRKGRLGMLLTVQGQAGHAAKGGAKASAILELAHMVIALEGLNDGRDITLNVGLIEGGIGPNTVPELATAALDARFLNPQSRQRLEKDLDRIVSRTTIPGTVATLIKQSGRPAMPQSEGNRRLYAMAREQAQILGYDLPEELRSGVSDANFIAGLDVPVLDGLGPVGDLDHSDLEYILKDTLSERAALTAATIAAIWNHATSA</sequence>
<feature type="domain" description="Peptidase M20 dimerisation" evidence="4">
    <location>
        <begin position="186"/>
        <end position="282"/>
    </location>
</feature>
<dbReference type="PIRSF" id="PIRSF037238">
    <property type="entry name" value="Carboxypeptidase_G2"/>
    <property type="match status" value="1"/>
</dbReference>
<evidence type="ECO:0000256" key="3">
    <source>
        <dbReference type="PIRSR" id="PIRSR037238-1"/>
    </source>
</evidence>
<name>A0A1I3ZPW0_9BACT</name>
<dbReference type="InterPro" id="IPR017150">
    <property type="entry name" value="Pept_M20_glutamate_carboxypep"/>
</dbReference>
<organism evidence="5 6">
    <name type="scientific">Desulfomicrobium apsheronum</name>
    <dbReference type="NCBI Taxonomy" id="52560"/>
    <lineage>
        <taxon>Bacteria</taxon>
        <taxon>Pseudomonadati</taxon>
        <taxon>Thermodesulfobacteriota</taxon>
        <taxon>Desulfovibrionia</taxon>
        <taxon>Desulfovibrionales</taxon>
        <taxon>Desulfomicrobiaceae</taxon>
        <taxon>Desulfomicrobium</taxon>
    </lineage>
</organism>
<keyword evidence="6" id="KW-1185">Reference proteome</keyword>
<evidence type="ECO:0000313" key="6">
    <source>
        <dbReference type="Proteomes" id="UP000198635"/>
    </source>
</evidence>
<dbReference type="Pfam" id="PF01546">
    <property type="entry name" value="Peptidase_M20"/>
    <property type="match status" value="1"/>
</dbReference>
<dbReference type="InterPro" id="IPR002933">
    <property type="entry name" value="Peptidase_M20"/>
</dbReference>
<dbReference type="OrthoDB" id="9809784at2"/>
<evidence type="ECO:0000256" key="2">
    <source>
        <dbReference type="ARBA" id="ARBA00022801"/>
    </source>
</evidence>
<proteinExistence type="predicted"/>
<dbReference type="GO" id="GO:0046872">
    <property type="term" value="F:metal ion binding"/>
    <property type="evidence" value="ECO:0007669"/>
    <property type="project" value="UniProtKB-KW"/>
</dbReference>
<dbReference type="STRING" id="52560.SAMN04488082_12616"/>
<dbReference type="GO" id="GO:0004180">
    <property type="term" value="F:carboxypeptidase activity"/>
    <property type="evidence" value="ECO:0007669"/>
    <property type="project" value="UniProtKB-KW"/>
</dbReference>
<dbReference type="InterPro" id="IPR036264">
    <property type="entry name" value="Bact_exopeptidase_dim_dom"/>
</dbReference>
<dbReference type="PANTHER" id="PTHR43808:SF9">
    <property type="entry name" value="BLL0789 PROTEIN"/>
    <property type="match status" value="1"/>
</dbReference>
<dbReference type="SUPFAM" id="SSF53187">
    <property type="entry name" value="Zn-dependent exopeptidases"/>
    <property type="match status" value="1"/>
</dbReference>
<dbReference type="PANTHER" id="PTHR43808">
    <property type="entry name" value="ACETYLORNITHINE DEACETYLASE"/>
    <property type="match status" value="1"/>
</dbReference>
<dbReference type="Gene3D" id="3.40.630.10">
    <property type="entry name" value="Zn peptidases"/>
    <property type="match status" value="1"/>
</dbReference>
<keyword evidence="2" id="KW-0378">Hydrolase</keyword>
<keyword evidence="5" id="KW-0121">Carboxypeptidase</keyword>
<gene>
    <name evidence="5" type="ORF">SAMN04488082_12616</name>
</gene>
<reference evidence="6" key="1">
    <citation type="submission" date="2016-10" db="EMBL/GenBank/DDBJ databases">
        <authorList>
            <person name="Varghese N."/>
            <person name="Submissions S."/>
        </authorList>
    </citation>
    <scope>NUCLEOTIDE SEQUENCE [LARGE SCALE GENOMIC DNA]</scope>
    <source>
        <strain evidence="6">DSM 5918</strain>
    </source>
</reference>
<dbReference type="InterPro" id="IPR050072">
    <property type="entry name" value="Peptidase_M20A"/>
</dbReference>
<dbReference type="Proteomes" id="UP000198635">
    <property type="component" value="Unassembled WGS sequence"/>
</dbReference>